<proteinExistence type="predicted"/>
<dbReference type="PROSITE" id="PS51257">
    <property type="entry name" value="PROKAR_LIPOPROTEIN"/>
    <property type="match status" value="1"/>
</dbReference>
<dbReference type="AlphaFoldDB" id="A0A6J4K4K9"/>
<evidence type="ECO:0000313" key="1">
    <source>
        <dbReference type="EMBL" id="CAA9295501.1"/>
    </source>
</evidence>
<accession>A0A6J4K4K9</accession>
<dbReference type="EMBL" id="CADCTV010000026">
    <property type="protein sequence ID" value="CAA9295501.1"/>
    <property type="molecule type" value="Genomic_DNA"/>
</dbReference>
<name>A0A6J4K4K9_9BACT</name>
<reference evidence="1" key="1">
    <citation type="submission" date="2020-02" db="EMBL/GenBank/DDBJ databases">
        <authorList>
            <person name="Meier V. D."/>
        </authorList>
    </citation>
    <scope>NUCLEOTIDE SEQUENCE</scope>
    <source>
        <strain evidence="1">AVDCRST_MAG89</strain>
    </source>
</reference>
<organism evidence="1">
    <name type="scientific">uncultured Gemmatimonadota bacterium</name>
    <dbReference type="NCBI Taxonomy" id="203437"/>
    <lineage>
        <taxon>Bacteria</taxon>
        <taxon>Pseudomonadati</taxon>
        <taxon>Gemmatimonadota</taxon>
        <taxon>environmental samples</taxon>
    </lineage>
</organism>
<sequence>MTRSSCFLLLFLAACATQSPGDRAPERVSTVALTTGNNAVIEASVRSRPEPRTALVLLPLESAWAALPGVYAAMGLTGGGVMDEAARQFGMPPTTLPRRLNDTPLSRFVDCGSTRLIPNADTYAVRLQVSTQLVAEGTALTRVQTLVEGTARPREMSGNPVLCTSTGELERRIVRQLQRAPA</sequence>
<protein>
    <submittedName>
        <fullName evidence="1">Uncharacterized protein</fullName>
    </submittedName>
</protein>
<gene>
    <name evidence="1" type="ORF">AVDCRST_MAG89-105</name>
</gene>